<evidence type="ECO:0000313" key="3">
    <source>
        <dbReference type="Proteomes" id="UP000521868"/>
    </source>
</evidence>
<gene>
    <name evidence="2" type="ORF">RAMLITH_18915</name>
</gene>
<dbReference type="Proteomes" id="UP000521868">
    <property type="component" value="Unassembled WGS sequence"/>
</dbReference>
<dbReference type="EMBL" id="VTOX01000008">
    <property type="protein sequence ID" value="NKE67897.1"/>
    <property type="molecule type" value="Genomic_DNA"/>
</dbReference>
<keyword evidence="1" id="KW-0732">Signal</keyword>
<dbReference type="InterPro" id="IPR011051">
    <property type="entry name" value="RmlC_Cupin_sf"/>
</dbReference>
<reference evidence="2 3" key="1">
    <citation type="journal article" date="2020" name="Nature">
        <title>Bacterial chemolithoautotrophy via manganese oxidation.</title>
        <authorList>
            <person name="Yu H."/>
            <person name="Leadbetter J.R."/>
        </authorList>
    </citation>
    <scope>NUCLEOTIDE SEQUENCE [LARGE SCALE GENOMIC DNA]</scope>
    <source>
        <strain evidence="2 3">RBP-1</strain>
    </source>
</reference>
<comment type="caution">
    <text evidence="2">The sequence shown here is derived from an EMBL/GenBank/DDBJ whole genome shotgun (WGS) entry which is preliminary data.</text>
</comment>
<dbReference type="SUPFAM" id="SSF51182">
    <property type="entry name" value="RmlC-like cupins"/>
    <property type="match status" value="1"/>
</dbReference>
<keyword evidence="3" id="KW-1185">Reference proteome</keyword>
<protein>
    <recommendedName>
        <fullName evidence="4">Cupin domain-containing protein</fullName>
    </recommendedName>
</protein>
<evidence type="ECO:0008006" key="4">
    <source>
        <dbReference type="Google" id="ProtNLM"/>
    </source>
</evidence>
<proteinExistence type="predicted"/>
<evidence type="ECO:0000313" key="2">
    <source>
        <dbReference type="EMBL" id="NKE67897.1"/>
    </source>
</evidence>
<dbReference type="RefSeq" id="WP_168109031.1">
    <property type="nucleotide sequence ID" value="NZ_VTOX01000008.1"/>
</dbReference>
<feature type="signal peptide" evidence="1">
    <location>
        <begin position="1"/>
        <end position="26"/>
    </location>
</feature>
<feature type="chain" id="PRO_5030710182" description="Cupin domain-containing protein" evidence="1">
    <location>
        <begin position="27"/>
        <end position="126"/>
    </location>
</feature>
<accession>A0A7X6DIP6</accession>
<sequence>MSTALSRMTALTLLPLCAALAGSVQAQTLPRSYEASPDVYHVISQNEQFKIILATWKAGHRDAPHSHPAGALYFVDDCSLRAHAPDGSSRVLYTKSGSGTVQAAIPGHVIENVGSRDCRVVMFEPS</sequence>
<evidence type="ECO:0000256" key="1">
    <source>
        <dbReference type="SAM" id="SignalP"/>
    </source>
</evidence>
<dbReference type="AlphaFoldDB" id="A0A7X6DIP6"/>
<name>A0A7X6DIP6_9BURK</name>
<organism evidence="2 3">
    <name type="scientific">Ramlibacter lithotrophicus</name>
    <dbReference type="NCBI Taxonomy" id="2606681"/>
    <lineage>
        <taxon>Bacteria</taxon>
        <taxon>Pseudomonadati</taxon>
        <taxon>Pseudomonadota</taxon>
        <taxon>Betaproteobacteria</taxon>
        <taxon>Burkholderiales</taxon>
        <taxon>Comamonadaceae</taxon>
        <taxon>Ramlibacter</taxon>
    </lineage>
</organism>
<dbReference type="InterPro" id="IPR014710">
    <property type="entry name" value="RmlC-like_jellyroll"/>
</dbReference>
<dbReference type="Gene3D" id="2.60.120.10">
    <property type="entry name" value="Jelly Rolls"/>
    <property type="match status" value="1"/>
</dbReference>